<sequence>MSQGYFVVSVRLLEDEKMEEINVPEDASGKWLFEEICCQQGVMQEREYFGLRYLEHEMLSSPTKVKQLIRYIYLLYHQLRRDLISGRLVVQTDVLVRLAALVVQVELGDISAQEPLETSVKNDKHQYLREFRVLHNQTERLESLIIKEHEKLENFLPSEAASELIHLASSLDTYGIDPIRVKINHLIAVLLLIDKRHLKINHLIAVLLLIDKRHLKPMINEMALIINFSDSFYTKYTPWSTGSRSAISWMTCNGRDFVVATSYQTITTIHYKCDNKSVAQALWEWASDRQLFFTGISVAEENLSFNNPTSSNAYSLSMGALTNGTSRSTNTHIENNVEDGESTQTAPATTTSGLLSISSTSLGYSRAPALSEPSVARNITNNSIEESIENQVSSHNLSGPFVVNSNQLVPLFTNLPKHRFSTEAKRRQREILKQQSKYGLYQQNHSDIFDTDDECDNDDTSSEAAVEALNSAAKAGEAWLTNELGQEGKKRISLSPAKSWFSFFHSSNTEKDDKQTSSVQSENVRNANHSSLLNLTNNDTSVTDIDSESSTEPVSIWRFAAVSAGFMTCASIFGLALILEAEVHSPIMATIRGHPWFLDFDSRFYRPMRSALLGFWRR</sequence>
<dbReference type="Gene3D" id="3.10.20.90">
    <property type="entry name" value="Phosphatidylinositol 3-kinase Catalytic Subunit, Chain A, domain 1"/>
    <property type="match status" value="1"/>
</dbReference>
<dbReference type="SUPFAM" id="SSF47031">
    <property type="entry name" value="Second domain of FERM"/>
    <property type="match status" value="1"/>
</dbReference>
<dbReference type="CDD" id="cd14473">
    <property type="entry name" value="FERM_B-lobe"/>
    <property type="match status" value="1"/>
</dbReference>
<reference evidence="3 4" key="1">
    <citation type="journal article" date="2019" name="PLoS Pathog.">
        <title>Genome sequence of the bovine parasite Schistosoma bovis Tanzania.</title>
        <authorList>
            <person name="Oey H."/>
            <person name="Zakrzewski M."/>
            <person name="Gobert G."/>
            <person name="Gravermann K."/>
            <person name="Stoye J."/>
            <person name="Jones M."/>
            <person name="Mcmanus D."/>
            <person name="Krause L."/>
        </authorList>
    </citation>
    <scope>NUCLEOTIDE SEQUENCE [LARGE SCALE GENOMIC DNA]</scope>
    <source>
        <strain evidence="3 4">TAN1997</strain>
    </source>
</reference>
<dbReference type="CDD" id="cd01765">
    <property type="entry name" value="FERM_F0_F1"/>
    <property type="match status" value="1"/>
</dbReference>
<feature type="region of interest" description="Disordered" evidence="1">
    <location>
        <begin position="325"/>
        <end position="352"/>
    </location>
</feature>
<dbReference type="PANTHER" id="PTHR23280">
    <property type="entry name" value="4.1 G PROTEIN"/>
    <property type="match status" value="1"/>
</dbReference>
<dbReference type="EMBL" id="QMKO01001489">
    <property type="protein sequence ID" value="RTG89671.1"/>
    <property type="molecule type" value="Genomic_DNA"/>
</dbReference>
<dbReference type="InterPro" id="IPR000299">
    <property type="entry name" value="FERM_domain"/>
</dbReference>
<dbReference type="Pfam" id="PF00373">
    <property type="entry name" value="FERM_M"/>
    <property type="match status" value="1"/>
</dbReference>
<dbReference type="Proteomes" id="UP000290809">
    <property type="component" value="Unassembled WGS sequence"/>
</dbReference>
<dbReference type="STRING" id="6184.A0A430QPQ0"/>
<comment type="caution">
    <text evidence="3">The sequence shown here is derived from an EMBL/GenBank/DDBJ whole genome shotgun (WGS) entry which is preliminary data.</text>
</comment>
<evidence type="ECO:0000313" key="3">
    <source>
        <dbReference type="EMBL" id="RTG89671.1"/>
    </source>
</evidence>
<dbReference type="PROSITE" id="PS50057">
    <property type="entry name" value="FERM_3"/>
    <property type="match status" value="1"/>
</dbReference>
<keyword evidence="4" id="KW-1185">Reference proteome</keyword>
<dbReference type="GO" id="GO:0031032">
    <property type="term" value="P:actomyosin structure organization"/>
    <property type="evidence" value="ECO:0007669"/>
    <property type="project" value="TreeGrafter"/>
</dbReference>
<evidence type="ECO:0000313" key="4">
    <source>
        <dbReference type="Proteomes" id="UP000290809"/>
    </source>
</evidence>
<dbReference type="InterPro" id="IPR019748">
    <property type="entry name" value="FERM_central"/>
</dbReference>
<accession>A0A430QPQ0</accession>
<dbReference type="GO" id="GO:0005856">
    <property type="term" value="C:cytoskeleton"/>
    <property type="evidence" value="ECO:0007669"/>
    <property type="project" value="TreeGrafter"/>
</dbReference>
<gene>
    <name evidence="3" type="ORF">DC041_0012055</name>
</gene>
<dbReference type="SMART" id="SM00295">
    <property type="entry name" value="B41"/>
    <property type="match status" value="1"/>
</dbReference>
<feature type="domain" description="FERM" evidence="2">
    <location>
        <begin position="1"/>
        <end position="297"/>
    </location>
</feature>
<dbReference type="InterPro" id="IPR019749">
    <property type="entry name" value="Band_41_domain"/>
</dbReference>
<name>A0A430QPQ0_SCHBO</name>
<proteinExistence type="predicted"/>
<organism evidence="3 4">
    <name type="scientific">Schistosoma bovis</name>
    <name type="common">Blood fluke</name>
    <dbReference type="NCBI Taxonomy" id="6184"/>
    <lineage>
        <taxon>Eukaryota</taxon>
        <taxon>Metazoa</taxon>
        <taxon>Spiralia</taxon>
        <taxon>Lophotrochozoa</taxon>
        <taxon>Platyhelminthes</taxon>
        <taxon>Trematoda</taxon>
        <taxon>Digenea</taxon>
        <taxon>Strigeidida</taxon>
        <taxon>Schistosomatoidea</taxon>
        <taxon>Schistosomatidae</taxon>
        <taxon>Schistosoma</taxon>
    </lineage>
</organism>
<dbReference type="InterPro" id="IPR029071">
    <property type="entry name" value="Ubiquitin-like_domsf"/>
</dbReference>
<evidence type="ECO:0000256" key="1">
    <source>
        <dbReference type="SAM" id="MobiDB-lite"/>
    </source>
</evidence>
<protein>
    <recommendedName>
        <fullName evidence="2">FERM domain-containing protein</fullName>
    </recommendedName>
</protein>
<evidence type="ECO:0000259" key="2">
    <source>
        <dbReference type="PROSITE" id="PS50057"/>
    </source>
</evidence>
<feature type="compositionally biased region" description="Polar residues" evidence="1">
    <location>
        <begin position="325"/>
        <end position="334"/>
    </location>
</feature>
<dbReference type="PANTHER" id="PTHR23280:SF21">
    <property type="entry name" value="PROTEIN 4.1 HOMOLOG"/>
    <property type="match status" value="1"/>
</dbReference>
<dbReference type="AlphaFoldDB" id="A0A430QPQ0"/>
<dbReference type="Gene3D" id="1.20.80.10">
    <property type="match status" value="1"/>
</dbReference>
<dbReference type="InterPro" id="IPR035963">
    <property type="entry name" value="FERM_2"/>
</dbReference>
<dbReference type="SUPFAM" id="SSF54236">
    <property type="entry name" value="Ubiquitin-like"/>
    <property type="match status" value="1"/>
</dbReference>
<dbReference type="InterPro" id="IPR014352">
    <property type="entry name" value="FERM/acyl-CoA-bd_prot_sf"/>
</dbReference>